<dbReference type="InterPro" id="IPR000304">
    <property type="entry name" value="Pyrroline-COOH_reductase"/>
</dbReference>
<comment type="pathway">
    <text evidence="4">Amino-acid biosynthesis; L-proline biosynthesis; L-proline from L-glutamate 5-semialdehyde: step 1/1.</text>
</comment>
<dbReference type="InterPro" id="IPR029036">
    <property type="entry name" value="P5CR_dimer"/>
</dbReference>
<dbReference type="GO" id="GO:0055129">
    <property type="term" value="P:L-proline biosynthetic process"/>
    <property type="evidence" value="ECO:0007669"/>
    <property type="project" value="UniProtKB-UniRule"/>
</dbReference>
<evidence type="ECO:0000256" key="4">
    <source>
        <dbReference type="HAMAP-Rule" id="MF_01925"/>
    </source>
</evidence>
<feature type="domain" description="Pyrroline-5-carboxylate reductase dimerisation" evidence="9">
    <location>
        <begin position="196"/>
        <end position="302"/>
    </location>
</feature>
<dbReference type="InterPro" id="IPR008927">
    <property type="entry name" value="6-PGluconate_DH-like_C_sf"/>
</dbReference>
<protein>
    <recommendedName>
        <fullName evidence="4 5">Pyrroline-5-carboxylate reductase</fullName>
        <shortName evidence="4">P5C reductase</shortName>
        <shortName evidence="4">P5CR</shortName>
        <ecNumber evidence="4 5">1.5.1.2</ecNumber>
    </recommendedName>
    <alternativeName>
        <fullName evidence="4">PCA reductase</fullName>
    </alternativeName>
</protein>
<organism evidence="10 11">
    <name type="scientific">Roseospira visakhapatnamensis</name>
    <dbReference type="NCBI Taxonomy" id="390880"/>
    <lineage>
        <taxon>Bacteria</taxon>
        <taxon>Pseudomonadati</taxon>
        <taxon>Pseudomonadota</taxon>
        <taxon>Alphaproteobacteria</taxon>
        <taxon>Rhodospirillales</taxon>
        <taxon>Rhodospirillaceae</taxon>
        <taxon>Roseospira</taxon>
    </lineage>
</organism>
<feature type="domain" description="Pyrroline-5-carboxylate reductase catalytic N-terminal" evidence="8">
    <location>
        <begin position="43"/>
        <end position="118"/>
    </location>
</feature>
<sequence>MTVPPVTSSPETPPEVLPTAPPSETGTPDGALDRAALGAARVWLVGAGKMGGALLTGWLRRGLPPAHLTVIDPAAPTPAGGVRGVPDTAALADAPAPDVVVLAVKPQLMDQVLPAYRSLGGTATVFLSVAAGKRIASVERILGPETPVVRTIPNTPAAVHRGMTVACANDRVTPLGRALCEALLRAVGDVAWVEDEDLIDAVTAVSGSGPAYVFLLAECLAEAGAQAGLPPGLAARLARATVAGAGALMDHATEDPATLRRNVTSPNGTTAAALSVLMDETRGLPPLMTDAVAAATQRSRALAG</sequence>
<comment type="catalytic activity">
    <reaction evidence="4">
        <text>L-proline + NAD(+) = (S)-1-pyrroline-5-carboxylate + NADH + 2 H(+)</text>
        <dbReference type="Rhea" id="RHEA:14105"/>
        <dbReference type="ChEBI" id="CHEBI:15378"/>
        <dbReference type="ChEBI" id="CHEBI:17388"/>
        <dbReference type="ChEBI" id="CHEBI:57540"/>
        <dbReference type="ChEBI" id="CHEBI:57945"/>
        <dbReference type="ChEBI" id="CHEBI:60039"/>
        <dbReference type="EC" id="1.5.1.2"/>
    </reaction>
</comment>
<dbReference type="UniPathway" id="UPA00098">
    <property type="reaction ID" value="UER00361"/>
</dbReference>
<accession>A0A7W6RF52</accession>
<dbReference type="NCBIfam" id="TIGR00112">
    <property type="entry name" value="proC"/>
    <property type="match status" value="1"/>
</dbReference>
<evidence type="ECO:0000259" key="9">
    <source>
        <dbReference type="Pfam" id="PF14748"/>
    </source>
</evidence>
<gene>
    <name evidence="4" type="primary">proC</name>
    <name evidence="10" type="ORF">GGD89_002562</name>
</gene>
<evidence type="ECO:0000259" key="8">
    <source>
        <dbReference type="Pfam" id="PF03807"/>
    </source>
</evidence>
<comment type="catalytic activity">
    <reaction evidence="4">
        <text>L-proline + NADP(+) = (S)-1-pyrroline-5-carboxylate + NADPH + 2 H(+)</text>
        <dbReference type="Rhea" id="RHEA:14109"/>
        <dbReference type="ChEBI" id="CHEBI:15378"/>
        <dbReference type="ChEBI" id="CHEBI:17388"/>
        <dbReference type="ChEBI" id="CHEBI:57783"/>
        <dbReference type="ChEBI" id="CHEBI:58349"/>
        <dbReference type="ChEBI" id="CHEBI:60039"/>
        <dbReference type="EC" id="1.5.1.2"/>
    </reaction>
</comment>
<dbReference type="SUPFAM" id="SSF51735">
    <property type="entry name" value="NAD(P)-binding Rossmann-fold domains"/>
    <property type="match status" value="1"/>
</dbReference>
<dbReference type="HAMAP" id="MF_01925">
    <property type="entry name" value="P5C_reductase"/>
    <property type="match status" value="1"/>
</dbReference>
<name>A0A7W6RF52_9PROT</name>
<evidence type="ECO:0000256" key="5">
    <source>
        <dbReference type="NCBIfam" id="TIGR00112"/>
    </source>
</evidence>
<dbReference type="Pfam" id="PF14748">
    <property type="entry name" value="P5CR_dimer"/>
    <property type="match status" value="1"/>
</dbReference>
<dbReference type="FunFam" id="1.10.3730.10:FF:000001">
    <property type="entry name" value="Pyrroline-5-carboxylate reductase"/>
    <property type="match status" value="1"/>
</dbReference>
<dbReference type="GO" id="GO:0004735">
    <property type="term" value="F:pyrroline-5-carboxylate reductase activity"/>
    <property type="evidence" value="ECO:0007669"/>
    <property type="project" value="UniProtKB-UniRule"/>
</dbReference>
<dbReference type="Proteomes" id="UP000554286">
    <property type="component" value="Unassembled WGS sequence"/>
</dbReference>
<dbReference type="GO" id="GO:0005737">
    <property type="term" value="C:cytoplasm"/>
    <property type="evidence" value="ECO:0007669"/>
    <property type="project" value="UniProtKB-SubCell"/>
</dbReference>
<dbReference type="PIRSF" id="PIRSF000193">
    <property type="entry name" value="Pyrrol-5-carb_rd"/>
    <property type="match status" value="1"/>
</dbReference>
<evidence type="ECO:0000313" key="11">
    <source>
        <dbReference type="Proteomes" id="UP000554286"/>
    </source>
</evidence>
<dbReference type="InterPro" id="IPR036291">
    <property type="entry name" value="NAD(P)-bd_dom_sf"/>
</dbReference>
<comment type="caution">
    <text evidence="10">The sequence shown here is derived from an EMBL/GenBank/DDBJ whole genome shotgun (WGS) entry which is preliminary data.</text>
</comment>
<comment type="similarity">
    <text evidence="1 4">Belongs to the pyrroline-5-carboxylate reductase family.</text>
</comment>
<keyword evidence="2 4" id="KW-0521">NADP</keyword>
<keyword evidence="4" id="KW-0963">Cytoplasm</keyword>
<evidence type="ECO:0000256" key="1">
    <source>
        <dbReference type="ARBA" id="ARBA00005525"/>
    </source>
</evidence>
<dbReference type="PANTHER" id="PTHR11645:SF0">
    <property type="entry name" value="PYRROLINE-5-CARBOXYLATE REDUCTASE 3"/>
    <property type="match status" value="1"/>
</dbReference>
<feature type="binding site" evidence="6">
    <location>
        <begin position="103"/>
        <end position="106"/>
    </location>
    <ligand>
        <name>NADP(+)</name>
        <dbReference type="ChEBI" id="CHEBI:58349"/>
    </ligand>
</feature>
<evidence type="ECO:0000313" key="10">
    <source>
        <dbReference type="EMBL" id="MBB4266926.1"/>
    </source>
</evidence>
<dbReference type="SUPFAM" id="SSF48179">
    <property type="entry name" value="6-phosphogluconate dehydrogenase C-terminal domain-like"/>
    <property type="match status" value="1"/>
</dbReference>
<evidence type="ECO:0000256" key="7">
    <source>
        <dbReference type="SAM" id="MobiDB-lite"/>
    </source>
</evidence>
<keyword evidence="4" id="KW-0641">Proline biosynthesis</keyword>
<dbReference type="PANTHER" id="PTHR11645">
    <property type="entry name" value="PYRROLINE-5-CARBOXYLATE REDUCTASE"/>
    <property type="match status" value="1"/>
</dbReference>
<dbReference type="Pfam" id="PF03807">
    <property type="entry name" value="F420_oxidored"/>
    <property type="match status" value="1"/>
</dbReference>
<feature type="compositionally biased region" description="Low complexity" evidence="7">
    <location>
        <begin position="1"/>
        <end position="10"/>
    </location>
</feature>
<keyword evidence="11" id="KW-1185">Reference proteome</keyword>
<dbReference type="Gene3D" id="3.40.50.720">
    <property type="entry name" value="NAD(P)-binding Rossmann-like Domain"/>
    <property type="match status" value="1"/>
</dbReference>
<dbReference type="AlphaFoldDB" id="A0A7W6RF52"/>
<keyword evidence="4" id="KW-0028">Amino-acid biosynthesis</keyword>
<dbReference type="EMBL" id="JACIGK010000019">
    <property type="protein sequence ID" value="MBB4266926.1"/>
    <property type="molecule type" value="Genomic_DNA"/>
</dbReference>
<comment type="subcellular location">
    <subcellularLocation>
        <location evidence="4">Cytoplasm</location>
    </subcellularLocation>
</comment>
<dbReference type="InterPro" id="IPR028939">
    <property type="entry name" value="P5C_Rdtase_cat_N"/>
</dbReference>
<reference evidence="10 11" key="1">
    <citation type="submission" date="2020-08" db="EMBL/GenBank/DDBJ databases">
        <title>Genome sequencing of Purple Non-Sulfur Bacteria from various extreme environments.</title>
        <authorList>
            <person name="Mayer M."/>
        </authorList>
    </citation>
    <scope>NUCLEOTIDE SEQUENCE [LARGE SCALE GENOMIC DNA]</scope>
    <source>
        <strain evidence="10 11">JA131</strain>
    </source>
</reference>
<comment type="function">
    <text evidence="4">Catalyzes the reduction of 1-pyrroline-5-carboxylate (PCA) to L-proline.</text>
</comment>
<dbReference type="Gene3D" id="1.10.3730.10">
    <property type="entry name" value="ProC C-terminal domain-like"/>
    <property type="match status" value="1"/>
</dbReference>
<evidence type="ECO:0000256" key="2">
    <source>
        <dbReference type="ARBA" id="ARBA00022857"/>
    </source>
</evidence>
<proteinExistence type="inferred from homology"/>
<evidence type="ECO:0000256" key="6">
    <source>
        <dbReference type="PIRSR" id="PIRSR000193-1"/>
    </source>
</evidence>
<evidence type="ECO:0000256" key="3">
    <source>
        <dbReference type="ARBA" id="ARBA00023002"/>
    </source>
</evidence>
<feature type="compositionally biased region" description="Pro residues" evidence="7">
    <location>
        <begin position="11"/>
        <end position="21"/>
    </location>
</feature>
<dbReference type="EC" id="1.5.1.2" evidence="4 5"/>
<feature type="region of interest" description="Disordered" evidence="7">
    <location>
        <begin position="1"/>
        <end position="30"/>
    </location>
</feature>
<keyword evidence="3 4" id="KW-0560">Oxidoreductase</keyword>